<reference evidence="2 3" key="1">
    <citation type="submission" date="2015-01" db="EMBL/GenBank/DDBJ databases">
        <title>The Genome Sequence of Capronia semiimmersa CBS27337.</title>
        <authorList>
            <consortium name="The Broad Institute Genomics Platform"/>
            <person name="Cuomo C."/>
            <person name="de Hoog S."/>
            <person name="Gorbushina A."/>
            <person name="Stielow B."/>
            <person name="Teixiera M."/>
            <person name="Abouelleil A."/>
            <person name="Chapman S.B."/>
            <person name="Priest M."/>
            <person name="Young S.K."/>
            <person name="Wortman J."/>
            <person name="Nusbaum C."/>
            <person name="Birren B."/>
        </authorList>
    </citation>
    <scope>NUCLEOTIDE SEQUENCE [LARGE SCALE GENOMIC DNA]</scope>
    <source>
        <strain evidence="2 3">CBS 27337</strain>
    </source>
</reference>
<dbReference type="EMBL" id="KN846957">
    <property type="protein sequence ID" value="KIW71362.1"/>
    <property type="molecule type" value="Genomic_DNA"/>
</dbReference>
<proteinExistence type="predicted"/>
<dbReference type="AlphaFoldDB" id="A0A0D2EAM8"/>
<sequence length="89" mass="10180">MVAIKKYIPNFLLPTDEPQTPGRIYDVPPRHHLFHRSEAGNETTVSESRNNSVASQDAEQRRSSAASQERRESWHPGMAFQGLKDRLHL</sequence>
<keyword evidence="3" id="KW-1185">Reference proteome</keyword>
<accession>A0A0D2EAM8</accession>
<feature type="compositionally biased region" description="Basic and acidic residues" evidence="1">
    <location>
        <begin position="58"/>
        <end position="74"/>
    </location>
</feature>
<evidence type="ECO:0000313" key="3">
    <source>
        <dbReference type="Proteomes" id="UP000054266"/>
    </source>
</evidence>
<feature type="region of interest" description="Disordered" evidence="1">
    <location>
        <begin position="33"/>
        <end position="89"/>
    </location>
</feature>
<gene>
    <name evidence="2" type="ORF">PV04_03543</name>
</gene>
<evidence type="ECO:0000256" key="1">
    <source>
        <dbReference type="SAM" id="MobiDB-lite"/>
    </source>
</evidence>
<name>A0A0D2EAM8_9EURO</name>
<dbReference type="Proteomes" id="UP000054266">
    <property type="component" value="Unassembled WGS sequence"/>
</dbReference>
<protein>
    <submittedName>
        <fullName evidence="2">Uncharacterized protein</fullName>
    </submittedName>
</protein>
<organism evidence="2 3">
    <name type="scientific">Phialophora macrospora</name>
    <dbReference type="NCBI Taxonomy" id="1851006"/>
    <lineage>
        <taxon>Eukaryota</taxon>
        <taxon>Fungi</taxon>
        <taxon>Dikarya</taxon>
        <taxon>Ascomycota</taxon>
        <taxon>Pezizomycotina</taxon>
        <taxon>Eurotiomycetes</taxon>
        <taxon>Chaetothyriomycetidae</taxon>
        <taxon>Chaetothyriales</taxon>
        <taxon>Herpotrichiellaceae</taxon>
        <taxon>Phialophora</taxon>
    </lineage>
</organism>
<dbReference type="HOGENOM" id="CLU_2499090_0_0_1"/>
<feature type="compositionally biased region" description="Polar residues" evidence="1">
    <location>
        <begin position="40"/>
        <end position="53"/>
    </location>
</feature>
<evidence type="ECO:0000313" key="2">
    <source>
        <dbReference type="EMBL" id="KIW71362.1"/>
    </source>
</evidence>